<dbReference type="Pfam" id="PF00067">
    <property type="entry name" value="p450"/>
    <property type="match status" value="1"/>
</dbReference>
<evidence type="ECO:0000256" key="2">
    <source>
        <dbReference type="ARBA" id="ARBA00010617"/>
    </source>
</evidence>
<feature type="transmembrane region" description="Helical" evidence="10">
    <location>
        <begin position="6"/>
        <end position="23"/>
    </location>
</feature>
<dbReference type="SUPFAM" id="SSF48264">
    <property type="entry name" value="Cytochrome P450"/>
    <property type="match status" value="1"/>
</dbReference>
<dbReference type="PROSITE" id="PS00086">
    <property type="entry name" value="CYTOCHROME_P450"/>
    <property type="match status" value="1"/>
</dbReference>
<dbReference type="PRINTS" id="PR00385">
    <property type="entry name" value="P450"/>
</dbReference>
<evidence type="ECO:0000256" key="5">
    <source>
        <dbReference type="ARBA" id="ARBA00023002"/>
    </source>
</evidence>
<evidence type="ECO:0000256" key="8">
    <source>
        <dbReference type="PIRSR" id="PIRSR602401-1"/>
    </source>
</evidence>
<keyword evidence="10" id="KW-0812">Transmembrane</keyword>
<evidence type="ECO:0000256" key="3">
    <source>
        <dbReference type="ARBA" id="ARBA00022617"/>
    </source>
</evidence>
<dbReference type="AlphaFoldDB" id="A0A2K0T120"/>
<evidence type="ECO:0000313" key="12">
    <source>
        <dbReference type="Proteomes" id="UP000236546"/>
    </source>
</evidence>
<evidence type="ECO:0000256" key="7">
    <source>
        <dbReference type="ARBA" id="ARBA00023033"/>
    </source>
</evidence>
<keyword evidence="4 8" id="KW-0479">Metal-binding</keyword>
<keyword evidence="10" id="KW-1133">Transmembrane helix</keyword>
<keyword evidence="6 8" id="KW-0408">Iron</keyword>
<gene>
    <name evidence="11" type="ORF">TGAMA5MH_08903</name>
</gene>
<dbReference type="InterPro" id="IPR001128">
    <property type="entry name" value="Cyt_P450"/>
</dbReference>
<feature type="binding site" description="axial binding residue" evidence="8">
    <location>
        <position position="444"/>
    </location>
    <ligand>
        <name>heme</name>
        <dbReference type="ChEBI" id="CHEBI:30413"/>
    </ligand>
    <ligandPart>
        <name>Fe</name>
        <dbReference type="ChEBI" id="CHEBI:18248"/>
    </ligandPart>
</feature>
<comment type="caution">
    <text evidence="11">The sequence shown here is derived from an EMBL/GenBank/DDBJ whole genome shotgun (WGS) entry which is preliminary data.</text>
</comment>
<dbReference type="OrthoDB" id="2789670at2759"/>
<accession>A0A2K0T120</accession>
<keyword evidence="10" id="KW-0472">Membrane</keyword>
<dbReference type="GO" id="GO:0020037">
    <property type="term" value="F:heme binding"/>
    <property type="evidence" value="ECO:0007669"/>
    <property type="project" value="InterPro"/>
</dbReference>
<dbReference type="CDD" id="cd11065">
    <property type="entry name" value="CYP64-like"/>
    <property type="match status" value="1"/>
</dbReference>
<dbReference type="InterPro" id="IPR002401">
    <property type="entry name" value="Cyt_P450_E_grp-I"/>
</dbReference>
<dbReference type="InterPro" id="IPR050364">
    <property type="entry name" value="Cytochrome_P450_fung"/>
</dbReference>
<evidence type="ECO:0000256" key="9">
    <source>
        <dbReference type="RuleBase" id="RU000461"/>
    </source>
</evidence>
<dbReference type="GO" id="GO:0016705">
    <property type="term" value="F:oxidoreductase activity, acting on paired donors, with incorporation or reduction of molecular oxygen"/>
    <property type="evidence" value="ECO:0007669"/>
    <property type="project" value="InterPro"/>
</dbReference>
<evidence type="ECO:0000256" key="1">
    <source>
        <dbReference type="ARBA" id="ARBA00001971"/>
    </source>
</evidence>
<name>A0A2K0T120_9HYPO</name>
<proteinExistence type="inferred from homology"/>
<reference evidence="11 12" key="1">
    <citation type="submission" date="2017-02" db="EMBL/GenBank/DDBJ databases">
        <title>Genomes of Trichoderma spp. with biocontrol activity.</title>
        <authorList>
            <person name="Gardiner D."/>
            <person name="Kazan K."/>
            <person name="Vos C."/>
            <person name="Harvey P."/>
        </authorList>
    </citation>
    <scope>NUCLEOTIDE SEQUENCE [LARGE SCALE GENOMIC DNA]</scope>
    <source>
        <strain evidence="11 12">A5MH</strain>
    </source>
</reference>
<organism evidence="11 12">
    <name type="scientific">Trichoderma gamsii</name>
    <dbReference type="NCBI Taxonomy" id="398673"/>
    <lineage>
        <taxon>Eukaryota</taxon>
        <taxon>Fungi</taxon>
        <taxon>Dikarya</taxon>
        <taxon>Ascomycota</taxon>
        <taxon>Pezizomycotina</taxon>
        <taxon>Sordariomycetes</taxon>
        <taxon>Hypocreomycetidae</taxon>
        <taxon>Hypocreales</taxon>
        <taxon>Hypocreaceae</taxon>
        <taxon>Trichoderma</taxon>
    </lineage>
</organism>
<evidence type="ECO:0000256" key="4">
    <source>
        <dbReference type="ARBA" id="ARBA00022723"/>
    </source>
</evidence>
<sequence>MSNLLILQGIVVALGFIIYRLFFRKKDTLLPLPPGPKPLPVLGNINDLPPPGVPEFQHWLPFKDKYGPVSSVSVLGQTMVILHDADAVQELLEKTSLKTSARAQLFFASEMCGFAAFLPAMPYDDEFRQHRKYIHQQLGTKTLAARFSDIQDVESKRLLLRILNDPENLIEHIKAEASAIILKITYGYTIEPLTPDPLVKLIEDVMSNLSAAFVPMSWSVDIIPALRHLPDWFPGTGFKQTARKWKAINEAVVSTPYHFVRKQMEMGIHQEQSYVSGLIRTYGNEDGSGVSPEDMKIIQLTATSMYGGGADTTVSTLMTFIIAMIKFPDVQRKAQEEIDRVVGSGRLPGYEDRDNLPYTDAIAKEALRYFPVVPVGTAHKTEEELFFRGYRIPKDSYILPSIWWFLHDPKVYHEPEEFDPARYLEPRNEPDPLGDAFGYGRRVCPGRYLATESLYLTIARLLAAFTIERAVDENGKPIDVEFKHSPGLVDHPHLFSYSIRPRNQKFAGLVRKVERDHPWEESDAAHLKGDLIEEYKANCKALAKKEA</sequence>
<dbReference type="Proteomes" id="UP000236546">
    <property type="component" value="Unassembled WGS sequence"/>
</dbReference>
<comment type="similarity">
    <text evidence="2 9">Belongs to the cytochrome P450 family.</text>
</comment>
<dbReference type="InterPro" id="IPR017972">
    <property type="entry name" value="Cyt_P450_CS"/>
</dbReference>
<protein>
    <recommendedName>
        <fullName evidence="13">O-methylsterigmatocystin oxidoreductase</fullName>
    </recommendedName>
</protein>
<dbReference type="PANTHER" id="PTHR46300">
    <property type="entry name" value="P450, PUTATIVE (EUROFUNG)-RELATED-RELATED"/>
    <property type="match status" value="1"/>
</dbReference>
<dbReference type="EMBL" id="MTYH01000091">
    <property type="protein sequence ID" value="PNP39226.1"/>
    <property type="molecule type" value="Genomic_DNA"/>
</dbReference>
<evidence type="ECO:0008006" key="13">
    <source>
        <dbReference type="Google" id="ProtNLM"/>
    </source>
</evidence>
<keyword evidence="7 9" id="KW-0503">Monooxygenase</keyword>
<keyword evidence="5 9" id="KW-0560">Oxidoreductase</keyword>
<dbReference type="GO" id="GO:0005506">
    <property type="term" value="F:iron ion binding"/>
    <property type="evidence" value="ECO:0007669"/>
    <property type="project" value="InterPro"/>
</dbReference>
<dbReference type="PRINTS" id="PR00463">
    <property type="entry name" value="EP450I"/>
</dbReference>
<dbReference type="GO" id="GO:0004497">
    <property type="term" value="F:monooxygenase activity"/>
    <property type="evidence" value="ECO:0007669"/>
    <property type="project" value="UniProtKB-KW"/>
</dbReference>
<dbReference type="Gene3D" id="1.10.630.10">
    <property type="entry name" value="Cytochrome P450"/>
    <property type="match status" value="1"/>
</dbReference>
<dbReference type="PANTHER" id="PTHR46300:SF7">
    <property type="entry name" value="P450, PUTATIVE (EUROFUNG)-RELATED"/>
    <property type="match status" value="1"/>
</dbReference>
<comment type="cofactor">
    <cofactor evidence="1 8">
        <name>heme</name>
        <dbReference type="ChEBI" id="CHEBI:30413"/>
    </cofactor>
</comment>
<evidence type="ECO:0000256" key="10">
    <source>
        <dbReference type="SAM" id="Phobius"/>
    </source>
</evidence>
<dbReference type="InterPro" id="IPR036396">
    <property type="entry name" value="Cyt_P450_sf"/>
</dbReference>
<keyword evidence="3 8" id="KW-0349">Heme</keyword>
<evidence type="ECO:0000313" key="11">
    <source>
        <dbReference type="EMBL" id="PNP39226.1"/>
    </source>
</evidence>
<evidence type="ECO:0000256" key="6">
    <source>
        <dbReference type="ARBA" id="ARBA00023004"/>
    </source>
</evidence>